<evidence type="ECO:0000259" key="6">
    <source>
        <dbReference type="PROSITE" id="PS50109"/>
    </source>
</evidence>
<dbReference type="InterPro" id="IPR000014">
    <property type="entry name" value="PAS"/>
</dbReference>
<dbReference type="GO" id="GO:0030295">
    <property type="term" value="F:protein kinase activator activity"/>
    <property type="evidence" value="ECO:0007669"/>
    <property type="project" value="TreeGrafter"/>
</dbReference>
<evidence type="ECO:0000256" key="3">
    <source>
        <dbReference type="ARBA" id="ARBA00022679"/>
    </source>
</evidence>
<dbReference type="EMBL" id="CP003221">
    <property type="protein sequence ID" value="EGJ49744.1"/>
    <property type="molecule type" value="Genomic_DNA"/>
</dbReference>
<dbReference type="PROSITE" id="PS50109">
    <property type="entry name" value="HIS_KIN"/>
    <property type="match status" value="1"/>
</dbReference>
<keyword evidence="4 7" id="KW-0418">Kinase</keyword>
<name>F3YZP5_DESAF</name>
<dbReference type="Gene3D" id="3.30.450.20">
    <property type="entry name" value="PAS domain"/>
    <property type="match status" value="1"/>
</dbReference>
<dbReference type="KEGG" id="daf:Desaf_1406"/>
<keyword evidence="5" id="KW-0472">Membrane</keyword>
<dbReference type="SUPFAM" id="SSF55785">
    <property type="entry name" value="PYP-like sensor domain (PAS domain)"/>
    <property type="match status" value="1"/>
</dbReference>
<dbReference type="PANTHER" id="PTHR42878">
    <property type="entry name" value="TWO-COMPONENT HISTIDINE KINASE"/>
    <property type="match status" value="1"/>
</dbReference>
<keyword evidence="3" id="KW-0808">Transferase</keyword>
<dbReference type="GO" id="GO:0004673">
    <property type="term" value="F:protein histidine kinase activity"/>
    <property type="evidence" value="ECO:0007669"/>
    <property type="project" value="UniProtKB-EC"/>
</dbReference>
<dbReference type="InterPro" id="IPR035965">
    <property type="entry name" value="PAS-like_dom_sf"/>
</dbReference>
<dbReference type="GO" id="GO:0016020">
    <property type="term" value="C:membrane"/>
    <property type="evidence" value="ECO:0007669"/>
    <property type="project" value="UniProtKB-SubCell"/>
</dbReference>
<dbReference type="InterPro" id="IPR036890">
    <property type="entry name" value="HATPase_C_sf"/>
</dbReference>
<dbReference type="SUPFAM" id="SSF55874">
    <property type="entry name" value="ATPase domain of HSP90 chaperone/DNA topoisomerase II/histidine kinase"/>
    <property type="match status" value="1"/>
</dbReference>
<dbReference type="InterPro" id="IPR005467">
    <property type="entry name" value="His_kinase_dom"/>
</dbReference>
<evidence type="ECO:0000256" key="1">
    <source>
        <dbReference type="ARBA" id="ARBA00000085"/>
    </source>
</evidence>
<sequence>MSRFTTFFAPAERVAQSVVLRQREALEQSKTTRLVDAVPQLIMVLNAQRQLVYCNLALLQMLNLDSMDAILGKRPGEILSCIHANRLPGGCGTSEFCTKCGAVQAIISSLNGHRDIQECHLLRSVNSRIEALDLSVSATPFPLDSESFTVFCVTDVSHEKRRRALERTFFHDILNHAGGLRGLLGLLAEDAPETMREELNLAHTQFKYLVEEIISQKDLMAAESDELTPHFIQLNGDDVIKVMASTYSSHEAASGKLIRAEPAEGDLSLHTDYNLLCRILGNMLKNALEATSPGEIVSISCKADQDAVVFSVRNPGVMPPDVQLQVFKRSFSTKGKDRGLGTFSMKLFAERYLGGEVSFISQPDRGTIFMVRLPRHAACDLATT</sequence>
<dbReference type="SMART" id="SM00387">
    <property type="entry name" value="HATPase_c"/>
    <property type="match status" value="1"/>
</dbReference>
<dbReference type="HOGENOM" id="CLU_049578_0_0_7"/>
<evidence type="ECO:0000313" key="7">
    <source>
        <dbReference type="EMBL" id="EGJ49744.1"/>
    </source>
</evidence>
<dbReference type="InterPro" id="IPR050351">
    <property type="entry name" value="BphY/WalK/GraS-like"/>
</dbReference>
<proteinExistence type="predicted"/>
<dbReference type="AlphaFoldDB" id="F3YZP5"/>
<feature type="domain" description="Histidine kinase" evidence="6">
    <location>
        <begin position="168"/>
        <end position="377"/>
    </location>
</feature>
<dbReference type="Pfam" id="PF13188">
    <property type="entry name" value="PAS_8"/>
    <property type="match status" value="1"/>
</dbReference>
<protein>
    <recommendedName>
        <fullName evidence="2">histidine kinase</fullName>
        <ecNumber evidence="2">2.7.13.3</ecNumber>
    </recommendedName>
</protein>
<reference evidence="7 8" key="1">
    <citation type="journal article" date="2011" name="J. Bacteriol.">
        <title>Genome sequence of the mercury-methylating and pleomorphic Desulfovibrio africanus Strain Walvis Bay.</title>
        <authorList>
            <person name="Brown S.D."/>
            <person name="Wall J.D."/>
            <person name="Kucken A.M."/>
            <person name="Gilmour C.C."/>
            <person name="Podar M."/>
            <person name="Brandt C.C."/>
            <person name="Teshima H."/>
            <person name="Detter J.C."/>
            <person name="Han C.S."/>
            <person name="Land M.L."/>
            <person name="Lucas S."/>
            <person name="Han J."/>
            <person name="Pennacchio L."/>
            <person name="Nolan M."/>
            <person name="Pitluck S."/>
            <person name="Woyke T."/>
            <person name="Goodwin L."/>
            <person name="Palumbo A.V."/>
            <person name="Elias D.A."/>
        </authorList>
    </citation>
    <scope>NUCLEOTIDE SEQUENCE [LARGE SCALE GENOMIC DNA]</scope>
    <source>
        <strain evidence="7 8">Walvis Bay</strain>
    </source>
</reference>
<dbReference type="InterPro" id="IPR003594">
    <property type="entry name" value="HATPase_dom"/>
</dbReference>
<accession>F3YZP5</accession>
<organism evidence="7 8">
    <name type="scientific">Desulfocurvibacter africanus subsp. africanus str. Walvis Bay</name>
    <dbReference type="NCBI Taxonomy" id="690850"/>
    <lineage>
        <taxon>Bacteria</taxon>
        <taxon>Pseudomonadati</taxon>
        <taxon>Thermodesulfobacteriota</taxon>
        <taxon>Desulfovibrionia</taxon>
        <taxon>Desulfovibrionales</taxon>
        <taxon>Desulfovibrionaceae</taxon>
        <taxon>Desulfocurvibacter</taxon>
    </lineage>
</organism>
<comment type="catalytic activity">
    <reaction evidence="1">
        <text>ATP + protein L-histidine = ADP + protein N-phospho-L-histidine.</text>
        <dbReference type="EC" id="2.7.13.3"/>
    </reaction>
</comment>
<dbReference type="GO" id="GO:0007234">
    <property type="term" value="P:osmosensory signaling via phosphorelay pathway"/>
    <property type="evidence" value="ECO:0007669"/>
    <property type="project" value="TreeGrafter"/>
</dbReference>
<dbReference type="PANTHER" id="PTHR42878:SF14">
    <property type="entry name" value="OSMOLARITY TWO-COMPONENT SYSTEM PROTEIN SSK1"/>
    <property type="match status" value="1"/>
</dbReference>
<evidence type="ECO:0000256" key="2">
    <source>
        <dbReference type="ARBA" id="ARBA00012438"/>
    </source>
</evidence>
<dbReference type="STRING" id="690850.Desaf_1406"/>
<evidence type="ECO:0000256" key="5">
    <source>
        <dbReference type="ARBA" id="ARBA00023136"/>
    </source>
</evidence>
<evidence type="ECO:0000313" key="8">
    <source>
        <dbReference type="Proteomes" id="UP000007844"/>
    </source>
</evidence>
<dbReference type="Pfam" id="PF02518">
    <property type="entry name" value="HATPase_c"/>
    <property type="match status" value="1"/>
</dbReference>
<dbReference type="RefSeq" id="WP_014259533.1">
    <property type="nucleotide sequence ID" value="NC_016629.1"/>
</dbReference>
<dbReference type="eggNOG" id="COG4191">
    <property type="taxonomic scope" value="Bacteria"/>
</dbReference>
<gene>
    <name evidence="7" type="ORF">Desaf_1406</name>
</gene>
<dbReference type="GO" id="GO:0000156">
    <property type="term" value="F:phosphorelay response regulator activity"/>
    <property type="evidence" value="ECO:0007669"/>
    <property type="project" value="TreeGrafter"/>
</dbReference>
<dbReference type="Proteomes" id="UP000007844">
    <property type="component" value="Chromosome"/>
</dbReference>
<dbReference type="Gene3D" id="3.30.565.10">
    <property type="entry name" value="Histidine kinase-like ATPase, C-terminal domain"/>
    <property type="match status" value="1"/>
</dbReference>
<keyword evidence="8" id="KW-1185">Reference proteome</keyword>
<evidence type="ECO:0000256" key="4">
    <source>
        <dbReference type="ARBA" id="ARBA00022777"/>
    </source>
</evidence>
<dbReference type="EC" id="2.7.13.3" evidence="2"/>